<dbReference type="PANTHER" id="PTHR46889">
    <property type="entry name" value="TRANSPOSASE INSF FOR INSERTION SEQUENCE IS3B-RELATED"/>
    <property type="match status" value="1"/>
</dbReference>
<reference evidence="2 3" key="1">
    <citation type="journal article" date="2019" name="Syst. Appl. Microbiol.">
        <title>Polyphasic characterization of two novel Lactobacillus spp. isolated from blown salami packages: Description of Lactobacillus halodurans sp. nov. and Lactobacillus salsicarnum sp. nov.</title>
        <authorList>
            <person name="Schuster J.A."/>
            <person name="Klingl A."/>
            <person name="Vogel R.F."/>
            <person name="Ehrmann M.A."/>
        </authorList>
    </citation>
    <scope>NUCLEOTIDE SEQUENCE [LARGE SCALE GENOMIC DNA]</scope>
    <source>
        <strain evidence="2 3">TMW 1.2118</strain>
    </source>
</reference>
<protein>
    <submittedName>
        <fullName evidence="2">IS3 family transposase</fullName>
    </submittedName>
</protein>
<sequence length="219" mass="25409">RVNEKRVLRIMRENQLLSTSFNKKVAKYNSFAGEGDKKHKNYIHRKFKTDRPLQKIGTDILEARWGNKTTDERIYVSLFEDFFSGEILSYSISLHPNTELVTDSLIPVIELAKTAPYKTTIHSDQGIQYQGGTYVGILKKAHVRQSMSRKGTPHDNAPTESVIHQLRVGTTLNHHYKTRAELESAIDNWIRYYNTKRIRSSNNWLTPNAMRLSYKQKIV</sequence>
<dbReference type="EMBL" id="VDFM01000012">
    <property type="protein sequence ID" value="MQS53190.1"/>
    <property type="molecule type" value="Genomic_DNA"/>
</dbReference>
<organism evidence="2 3">
    <name type="scientific">Companilactobacillus mishanensis</name>
    <dbReference type="NCBI Taxonomy" id="2486008"/>
    <lineage>
        <taxon>Bacteria</taxon>
        <taxon>Bacillati</taxon>
        <taxon>Bacillota</taxon>
        <taxon>Bacilli</taxon>
        <taxon>Lactobacillales</taxon>
        <taxon>Lactobacillaceae</taxon>
        <taxon>Companilactobacillus</taxon>
    </lineage>
</organism>
<gene>
    <name evidence="2" type="ORF">FHL02_09165</name>
</gene>
<dbReference type="InterPro" id="IPR012337">
    <property type="entry name" value="RNaseH-like_sf"/>
</dbReference>
<accession>A0A5P0ZJB4</accession>
<dbReference type="PROSITE" id="PS50994">
    <property type="entry name" value="INTEGRASE"/>
    <property type="match status" value="1"/>
</dbReference>
<proteinExistence type="predicted"/>
<dbReference type="RefSeq" id="WP_153383706.1">
    <property type="nucleotide sequence ID" value="NZ_VDFM01000012.1"/>
</dbReference>
<feature type="domain" description="Integrase catalytic" evidence="1">
    <location>
        <begin position="48"/>
        <end position="215"/>
    </location>
</feature>
<comment type="caution">
    <text evidence="2">The sequence shown here is derived from an EMBL/GenBank/DDBJ whole genome shotgun (WGS) entry which is preliminary data.</text>
</comment>
<dbReference type="OrthoDB" id="9781005at2"/>
<dbReference type="Pfam" id="PF13333">
    <property type="entry name" value="rve_2"/>
    <property type="match status" value="1"/>
</dbReference>
<name>A0A5P0ZJB4_9LACO</name>
<evidence type="ECO:0000313" key="3">
    <source>
        <dbReference type="Proteomes" id="UP000380386"/>
    </source>
</evidence>
<dbReference type="GO" id="GO:0003676">
    <property type="term" value="F:nucleic acid binding"/>
    <property type="evidence" value="ECO:0007669"/>
    <property type="project" value="InterPro"/>
</dbReference>
<dbReference type="Pfam" id="PF00665">
    <property type="entry name" value="rve"/>
    <property type="match status" value="1"/>
</dbReference>
<evidence type="ECO:0000259" key="1">
    <source>
        <dbReference type="PROSITE" id="PS50994"/>
    </source>
</evidence>
<dbReference type="InterPro" id="IPR050900">
    <property type="entry name" value="Transposase_IS3/IS150/IS904"/>
</dbReference>
<dbReference type="GO" id="GO:0015074">
    <property type="term" value="P:DNA integration"/>
    <property type="evidence" value="ECO:0007669"/>
    <property type="project" value="InterPro"/>
</dbReference>
<dbReference type="AlphaFoldDB" id="A0A5P0ZJB4"/>
<dbReference type="Gene3D" id="3.30.420.10">
    <property type="entry name" value="Ribonuclease H-like superfamily/Ribonuclease H"/>
    <property type="match status" value="1"/>
</dbReference>
<feature type="non-terminal residue" evidence="2">
    <location>
        <position position="1"/>
    </location>
</feature>
<dbReference type="NCBIfam" id="NF033516">
    <property type="entry name" value="transpos_IS3"/>
    <property type="match status" value="1"/>
</dbReference>
<dbReference type="InterPro" id="IPR036397">
    <property type="entry name" value="RNaseH_sf"/>
</dbReference>
<dbReference type="InterPro" id="IPR048020">
    <property type="entry name" value="Transpos_IS3"/>
</dbReference>
<dbReference type="PANTHER" id="PTHR46889:SF4">
    <property type="entry name" value="TRANSPOSASE INSO FOR INSERTION SEQUENCE ELEMENT IS911B-RELATED"/>
    <property type="match status" value="1"/>
</dbReference>
<dbReference type="InterPro" id="IPR001584">
    <property type="entry name" value="Integrase_cat-core"/>
</dbReference>
<dbReference type="SUPFAM" id="SSF53098">
    <property type="entry name" value="Ribonuclease H-like"/>
    <property type="match status" value="1"/>
</dbReference>
<dbReference type="Proteomes" id="UP000380386">
    <property type="component" value="Unassembled WGS sequence"/>
</dbReference>
<evidence type="ECO:0000313" key="2">
    <source>
        <dbReference type="EMBL" id="MQS53190.1"/>
    </source>
</evidence>